<gene>
    <name evidence="1" type="ORF">FQA47_010241</name>
</gene>
<protein>
    <submittedName>
        <fullName evidence="1">Uncharacterized protein</fullName>
    </submittedName>
</protein>
<dbReference type="AlphaFoldDB" id="A0A834BQH0"/>
<dbReference type="Proteomes" id="UP000646548">
    <property type="component" value="Unassembled WGS sequence"/>
</dbReference>
<evidence type="ECO:0000313" key="1">
    <source>
        <dbReference type="EMBL" id="KAF6714363.1"/>
    </source>
</evidence>
<accession>A0A834BQH0</accession>
<proteinExistence type="predicted"/>
<organism evidence="1 2">
    <name type="scientific">Oryzias melastigma</name>
    <name type="common">Marine medaka</name>
    <dbReference type="NCBI Taxonomy" id="30732"/>
    <lineage>
        <taxon>Eukaryota</taxon>
        <taxon>Metazoa</taxon>
        <taxon>Chordata</taxon>
        <taxon>Craniata</taxon>
        <taxon>Vertebrata</taxon>
        <taxon>Euteleostomi</taxon>
        <taxon>Actinopterygii</taxon>
        <taxon>Neopterygii</taxon>
        <taxon>Teleostei</taxon>
        <taxon>Neoteleostei</taxon>
        <taxon>Acanthomorphata</taxon>
        <taxon>Ovalentaria</taxon>
        <taxon>Atherinomorphae</taxon>
        <taxon>Beloniformes</taxon>
        <taxon>Adrianichthyidae</taxon>
        <taxon>Oryziinae</taxon>
        <taxon>Oryzias</taxon>
    </lineage>
</organism>
<dbReference type="EMBL" id="WKFB01001255">
    <property type="protein sequence ID" value="KAF6714363.1"/>
    <property type="molecule type" value="Genomic_DNA"/>
</dbReference>
<evidence type="ECO:0000313" key="2">
    <source>
        <dbReference type="Proteomes" id="UP000646548"/>
    </source>
</evidence>
<comment type="caution">
    <text evidence="1">The sequence shown here is derived from an EMBL/GenBank/DDBJ whole genome shotgun (WGS) entry which is preliminary data.</text>
</comment>
<reference evidence="1" key="1">
    <citation type="journal article" name="BMC Genomics">
        <title>Long-read sequencing and de novo genome assembly of marine medaka (Oryzias melastigma).</title>
        <authorList>
            <person name="Liang P."/>
            <person name="Saqib H.S.A."/>
            <person name="Ni X."/>
            <person name="Shen Y."/>
        </authorList>
    </citation>
    <scope>NUCLEOTIDE SEQUENCE</scope>
    <source>
        <strain evidence="1">Bigg-433</strain>
    </source>
</reference>
<sequence>MEKAEKLPILFIENELERHARQEDRGERRSWGGDVRTGRLQDKRALGRLDGDRERCGGACGAADEPGRWGLFVMVLRMGEKLCRDRGQRG</sequence>
<name>A0A834BQH0_ORYME</name>